<dbReference type="GO" id="GO:0019303">
    <property type="term" value="P:D-ribose catabolic process"/>
    <property type="evidence" value="ECO:0007669"/>
    <property type="project" value="UniProtKB-UniRule"/>
</dbReference>
<dbReference type="PANTHER" id="PTHR10584">
    <property type="entry name" value="SUGAR KINASE"/>
    <property type="match status" value="1"/>
</dbReference>
<dbReference type="Gene3D" id="3.40.1190.20">
    <property type="match status" value="1"/>
</dbReference>
<feature type="binding site" evidence="12">
    <location>
        <position position="286"/>
    </location>
    <ligand>
        <name>K(+)</name>
        <dbReference type="ChEBI" id="CHEBI:29103"/>
    </ligand>
</feature>
<dbReference type="InterPro" id="IPR029056">
    <property type="entry name" value="Ribokinase-like"/>
</dbReference>
<dbReference type="GO" id="GO:0004747">
    <property type="term" value="F:ribokinase activity"/>
    <property type="evidence" value="ECO:0007669"/>
    <property type="project" value="UniProtKB-UniRule"/>
</dbReference>
<feature type="binding site" evidence="12">
    <location>
        <position position="283"/>
    </location>
    <ligand>
        <name>K(+)</name>
        <dbReference type="ChEBI" id="CHEBI:29103"/>
    </ligand>
</feature>
<dbReference type="PROSITE" id="PS00583">
    <property type="entry name" value="PFKB_KINASES_1"/>
    <property type="match status" value="1"/>
</dbReference>
<dbReference type="PRINTS" id="PR00990">
    <property type="entry name" value="RIBOKINASE"/>
</dbReference>
<feature type="binding site" evidence="12">
    <location>
        <position position="277"/>
    </location>
    <ligand>
        <name>ATP</name>
        <dbReference type="ChEBI" id="CHEBI:30616"/>
    </ligand>
</feature>
<comment type="caution">
    <text evidence="14">The sequence shown here is derived from an EMBL/GenBank/DDBJ whole genome shotgun (WGS) entry which is preliminary data.</text>
</comment>
<evidence type="ECO:0000256" key="10">
    <source>
        <dbReference type="ARBA" id="ARBA00022958"/>
    </source>
</evidence>
<comment type="function">
    <text evidence="12">Catalyzes the phosphorylation of ribose at O-5 in a reaction requiring ATP and magnesium. The resulting D-ribose-5-phosphate can then be used either for sythesis of nucleotides, histidine, and tryptophan, or as a component of the pentose phosphate pathway.</text>
</comment>
<protein>
    <recommendedName>
        <fullName evidence="3 12">Ribokinase</fullName>
        <shortName evidence="12">RK</shortName>
        <ecNumber evidence="2 12">2.7.1.15</ecNumber>
    </recommendedName>
</protein>
<dbReference type="GO" id="GO:0005829">
    <property type="term" value="C:cytosol"/>
    <property type="evidence" value="ECO:0007669"/>
    <property type="project" value="TreeGrafter"/>
</dbReference>
<comment type="subunit">
    <text evidence="12">Homodimer.</text>
</comment>
<gene>
    <name evidence="12" type="primary">rbsK</name>
    <name evidence="14" type="ORF">HF964_01690</name>
</gene>
<evidence type="ECO:0000256" key="4">
    <source>
        <dbReference type="ARBA" id="ARBA00022679"/>
    </source>
</evidence>
<accession>A0A7X6N0L6</accession>
<dbReference type="UniPathway" id="UPA00916">
    <property type="reaction ID" value="UER00889"/>
</dbReference>
<feature type="binding site" evidence="12">
    <location>
        <begin position="41"/>
        <end position="45"/>
    </location>
    <ligand>
        <name>substrate</name>
    </ligand>
</feature>
<dbReference type="Proteomes" id="UP000549765">
    <property type="component" value="Unassembled WGS sequence"/>
</dbReference>
<evidence type="ECO:0000256" key="8">
    <source>
        <dbReference type="ARBA" id="ARBA00022840"/>
    </source>
</evidence>
<feature type="binding site" evidence="12">
    <location>
        <position position="141"/>
    </location>
    <ligand>
        <name>substrate</name>
    </ligand>
</feature>
<dbReference type="AlphaFoldDB" id="A0A7X6N0L6"/>
<comment type="cofactor">
    <cofactor evidence="12">
        <name>Mg(2+)</name>
        <dbReference type="ChEBI" id="CHEBI:18420"/>
    </cofactor>
    <text evidence="12">Requires a divalent cation, most likely magnesium in vivo, as an electrophilic catalyst to aid phosphoryl group transfer. It is the chelate of the metal and the nucleotide that is the actual substrate.</text>
</comment>
<dbReference type="InterPro" id="IPR002173">
    <property type="entry name" value="Carboh/pur_kinase_PfkB_CS"/>
</dbReference>
<feature type="active site" description="Proton acceptor" evidence="12">
    <location>
        <position position="253"/>
    </location>
</feature>
<evidence type="ECO:0000313" key="14">
    <source>
        <dbReference type="EMBL" id="NKZ23521.1"/>
    </source>
</evidence>
<comment type="similarity">
    <text evidence="12">Belongs to the carbohydrate kinase PfkB family. Ribokinase subfamily.</text>
</comment>
<keyword evidence="12" id="KW-0963">Cytoplasm</keyword>
<comment type="caution">
    <text evidence="12">Lacks conserved residue(s) required for the propagation of feature annotation.</text>
</comment>
<evidence type="ECO:0000256" key="12">
    <source>
        <dbReference type="HAMAP-Rule" id="MF_01987"/>
    </source>
</evidence>
<dbReference type="PANTHER" id="PTHR10584:SF166">
    <property type="entry name" value="RIBOKINASE"/>
    <property type="match status" value="1"/>
</dbReference>
<feature type="binding site" evidence="12">
    <location>
        <begin position="13"/>
        <end position="15"/>
    </location>
    <ligand>
        <name>substrate</name>
    </ligand>
</feature>
<evidence type="ECO:0000259" key="13">
    <source>
        <dbReference type="Pfam" id="PF00294"/>
    </source>
</evidence>
<feature type="binding site" evidence="12">
    <location>
        <position position="249"/>
    </location>
    <ligand>
        <name>K(+)</name>
        <dbReference type="ChEBI" id="CHEBI:29103"/>
    </ligand>
</feature>
<feature type="binding site" evidence="12">
    <location>
        <position position="253"/>
    </location>
    <ligand>
        <name>substrate</name>
    </ligand>
</feature>
<dbReference type="InterPro" id="IPR002139">
    <property type="entry name" value="Ribo/fructo_kinase"/>
</dbReference>
<feature type="binding site" evidence="12">
    <location>
        <begin position="252"/>
        <end position="253"/>
    </location>
    <ligand>
        <name>ATP</name>
        <dbReference type="ChEBI" id="CHEBI:30616"/>
    </ligand>
</feature>
<dbReference type="HAMAP" id="MF_01987">
    <property type="entry name" value="Ribokinase"/>
    <property type="match status" value="1"/>
</dbReference>
<comment type="similarity">
    <text evidence="1">Belongs to the carbohydrate kinase pfkB family.</text>
</comment>
<dbReference type="InterPro" id="IPR011877">
    <property type="entry name" value="Ribokinase"/>
</dbReference>
<evidence type="ECO:0000256" key="11">
    <source>
        <dbReference type="ARBA" id="ARBA00023277"/>
    </source>
</evidence>
<dbReference type="EMBL" id="JAAXPN010000001">
    <property type="protein sequence ID" value="NKZ23521.1"/>
    <property type="molecule type" value="Genomic_DNA"/>
</dbReference>
<dbReference type="GO" id="GO:0005524">
    <property type="term" value="F:ATP binding"/>
    <property type="evidence" value="ECO:0007669"/>
    <property type="project" value="UniProtKB-UniRule"/>
</dbReference>
<evidence type="ECO:0000256" key="3">
    <source>
        <dbReference type="ARBA" id="ARBA00016943"/>
    </source>
</evidence>
<keyword evidence="9 12" id="KW-0460">Magnesium</keyword>
<dbReference type="EC" id="2.7.1.15" evidence="2 12"/>
<keyword evidence="11 12" id="KW-0119">Carbohydrate metabolism</keyword>
<name>A0A7X6N0L6_9LACO</name>
<evidence type="ECO:0000313" key="15">
    <source>
        <dbReference type="Proteomes" id="UP000549765"/>
    </source>
</evidence>
<comment type="pathway">
    <text evidence="12">Carbohydrate metabolism; D-ribose degradation; D-ribose 5-phosphate from beta-D-ribopyranose: step 2/2.</text>
</comment>
<feature type="binding site" evidence="12">
    <location>
        <position position="247"/>
    </location>
    <ligand>
        <name>K(+)</name>
        <dbReference type="ChEBI" id="CHEBI:29103"/>
    </ligand>
</feature>
<keyword evidence="6 12" id="KW-0547">Nucleotide-binding</keyword>
<keyword evidence="5 12" id="KW-0479">Metal-binding</keyword>
<dbReference type="GO" id="GO:0046872">
    <property type="term" value="F:metal ion binding"/>
    <property type="evidence" value="ECO:0007669"/>
    <property type="project" value="UniProtKB-KW"/>
</dbReference>
<keyword evidence="10 12" id="KW-0630">Potassium</keyword>
<dbReference type="InterPro" id="IPR011611">
    <property type="entry name" value="PfkB_dom"/>
</dbReference>
<reference evidence="14 15" key="1">
    <citation type="submission" date="2020-04" db="EMBL/GenBank/DDBJ databases">
        <title>MicrobeNet Type strains.</title>
        <authorList>
            <person name="Nicholson A.C."/>
        </authorList>
    </citation>
    <scope>NUCLEOTIDE SEQUENCE [LARGE SCALE GENOMIC DNA]</scope>
    <source>
        <strain evidence="14 15">CCUG 61472</strain>
    </source>
</reference>
<comment type="catalytic activity">
    <reaction evidence="12">
        <text>D-ribose + ATP = D-ribose 5-phosphate + ADP + H(+)</text>
        <dbReference type="Rhea" id="RHEA:13697"/>
        <dbReference type="ChEBI" id="CHEBI:15378"/>
        <dbReference type="ChEBI" id="CHEBI:30616"/>
        <dbReference type="ChEBI" id="CHEBI:47013"/>
        <dbReference type="ChEBI" id="CHEBI:78346"/>
        <dbReference type="ChEBI" id="CHEBI:456216"/>
        <dbReference type="EC" id="2.7.1.15"/>
    </reaction>
</comment>
<evidence type="ECO:0000256" key="5">
    <source>
        <dbReference type="ARBA" id="ARBA00022723"/>
    </source>
</evidence>
<evidence type="ECO:0000256" key="6">
    <source>
        <dbReference type="ARBA" id="ARBA00022741"/>
    </source>
</evidence>
<feature type="binding site" evidence="12">
    <location>
        <begin position="221"/>
        <end position="226"/>
    </location>
    <ligand>
        <name>ATP</name>
        <dbReference type="ChEBI" id="CHEBI:30616"/>
    </ligand>
</feature>
<sequence length="306" mass="32273">MAKFDVVVMGSINLDVKVLLEKYPQYKHTATAQSIDLIPGGKGANQAIACAKLGAHTAFIGAVGLDSAGKQMLKNLEDHQIDTQYIQQSWTTGTGTFVVMVDTAGENTMVGMLGANQDLDVTRVEAALANINAPIFLLQMETSQPSVLTALKQAKQAGMFVILDPAPADNYFEEALQYADCVTPNEQETERITGIKVTTIVQAKEAAQIIAAKGVPNVIVKLGRAGSVVYRNGVSTVIAPYQVHAVDTVGAGDTFAGALAVEYGRTGDFLASVEFANKAAALKVSRAGGQAAMPTRKEVLTAKLSQ</sequence>
<comment type="subcellular location">
    <subcellularLocation>
        <location evidence="12">Cytoplasm</location>
    </subcellularLocation>
</comment>
<proteinExistence type="inferred from homology"/>
<keyword evidence="8 12" id="KW-0067">ATP-binding</keyword>
<evidence type="ECO:0000256" key="2">
    <source>
        <dbReference type="ARBA" id="ARBA00012035"/>
    </source>
</evidence>
<comment type="activity regulation">
    <text evidence="12">Activated by a monovalent cation that binds near, but not in, the active site. The most likely occupant of the site in vivo is potassium. Ion binding induces a conformational change that may alter substrate affinity.</text>
</comment>
<evidence type="ECO:0000256" key="1">
    <source>
        <dbReference type="ARBA" id="ARBA00005380"/>
    </source>
</evidence>
<evidence type="ECO:0000256" key="9">
    <source>
        <dbReference type="ARBA" id="ARBA00022842"/>
    </source>
</evidence>
<dbReference type="PROSITE" id="PS00584">
    <property type="entry name" value="PFKB_KINASES_2"/>
    <property type="match status" value="1"/>
</dbReference>
<dbReference type="Pfam" id="PF00294">
    <property type="entry name" value="PfkB"/>
    <property type="match status" value="1"/>
</dbReference>
<feature type="domain" description="Carbohydrate kinase PfkB" evidence="13">
    <location>
        <begin position="5"/>
        <end position="296"/>
    </location>
</feature>
<organism evidence="14 15">
    <name type="scientific">Periweissella fabalis</name>
    <dbReference type="NCBI Taxonomy" id="1070421"/>
    <lineage>
        <taxon>Bacteria</taxon>
        <taxon>Bacillati</taxon>
        <taxon>Bacillota</taxon>
        <taxon>Bacilli</taxon>
        <taxon>Lactobacillales</taxon>
        <taxon>Lactobacillaceae</taxon>
        <taxon>Periweissella</taxon>
    </lineage>
</organism>
<dbReference type="CDD" id="cd01174">
    <property type="entry name" value="ribokinase"/>
    <property type="match status" value="1"/>
</dbReference>
<feature type="binding site" evidence="12">
    <location>
        <position position="288"/>
    </location>
    <ligand>
        <name>K(+)</name>
        <dbReference type="ChEBI" id="CHEBI:29103"/>
    </ligand>
</feature>
<dbReference type="RefSeq" id="WP_168721312.1">
    <property type="nucleotide sequence ID" value="NZ_JAAXPN010000001.1"/>
</dbReference>
<feature type="binding site" evidence="12">
    <location>
        <position position="185"/>
    </location>
    <ligand>
        <name>ATP</name>
        <dbReference type="ChEBI" id="CHEBI:30616"/>
    </ligand>
</feature>
<evidence type="ECO:0000256" key="7">
    <source>
        <dbReference type="ARBA" id="ARBA00022777"/>
    </source>
</evidence>
<dbReference type="SUPFAM" id="SSF53613">
    <property type="entry name" value="Ribokinase-like"/>
    <property type="match status" value="1"/>
</dbReference>
<keyword evidence="4 12" id="KW-0808">Transferase</keyword>
<keyword evidence="7 12" id="KW-0418">Kinase</keyword>
<keyword evidence="15" id="KW-1185">Reference proteome</keyword>